<dbReference type="RefSeq" id="WP_123678234.1">
    <property type="nucleotide sequence ID" value="NZ_MEIA01000576.1"/>
</dbReference>
<accession>A0A1K0F966</accession>
<name>A0A1K0F966_9ACTN</name>
<dbReference type="Proteomes" id="UP000182486">
    <property type="component" value="Unassembled WGS sequence"/>
</dbReference>
<organism evidence="2 3">
    <name type="scientific">Couchioplanes caeruleus subsp. caeruleus</name>
    <dbReference type="NCBI Taxonomy" id="56427"/>
    <lineage>
        <taxon>Bacteria</taxon>
        <taxon>Bacillati</taxon>
        <taxon>Actinomycetota</taxon>
        <taxon>Actinomycetes</taxon>
        <taxon>Micromonosporales</taxon>
        <taxon>Micromonosporaceae</taxon>
        <taxon>Couchioplanes</taxon>
    </lineage>
</organism>
<sequence>MISLSHRLTALAEAGRTGALHIGGTPGGTVYLVAGRITHAESPACPGIGERLIGSGRLSAAQWQAAYDAGHDGRQVGRVLLRDGHLGHHELACRVVATITAVTHALLQADDAPMLFVAGERHWFGTIAEADLGNLGPETARRLLARPLSHGGRPARCRRRSPVPG</sequence>
<dbReference type="Pfam" id="PF14332">
    <property type="entry name" value="DUF4388"/>
    <property type="match status" value="1"/>
</dbReference>
<dbReference type="InterPro" id="IPR025497">
    <property type="entry name" value="PatA-like_N"/>
</dbReference>
<protein>
    <recommendedName>
        <fullName evidence="1">PatA-like N-terminal domain-containing protein</fullName>
    </recommendedName>
</protein>
<evidence type="ECO:0000313" key="2">
    <source>
        <dbReference type="EMBL" id="OJF09377.1"/>
    </source>
</evidence>
<proteinExistence type="predicted"/>
<dbReference type="AlphaFoldDB" id="A0A1K0F966"/>
<evidence type="ECO:0000259" key="1">
    <source>
        <dbReference type="Pfam" id="PF14332"/>
    </source>
</evidence>
<dbReference type="EMBL" id="MEIA01000576">
    <property type="protein sequence ID" value="OJF09377.1"/>
    <property type="molecule type" value="Genomic_DNA"/>
</dbReference>
<feature type="domain" description="PatA-like N-terminal" evidence="1">
    <location>
        <begin position="3"/>
        <end position="143"/>
    </location>
</feature>
<comment type="caution">
    <text evidence="2">The sequence shown here is derived from an EMBL/GenBank/DDBJ whole genome shotgun (WGS) entry which is preliminary data.</text>
</comment>
<keyword evidence="3" id="KW-1185">Reference proteome</keyword>
<evidence type="ECO:0000313" key="3">
    <source>
        <dbReference type="Proteomes" id="UP000182486"/>
    </source>
</evidence>
<gene>
    <name evidence="2" type="ORF">BG844_37920</name>
</gene>
<reference evidence="2 3" key="1">
    <citation type="submission" date="2016-09" db="EMBL/GenBank/DDBJ databases">
        <title>Couchioplanes caeruleus draft genome sequence.</title>
        <authorList>
            <person name="Sheehan J."/>
            <person name="Caffrey P."/>
        </authorList>
    </citation>
    <scope>NUCLEOTIDE SEQUENCE [LARGE SCALE GENOMIC DNA]</scope>
    <source>
        <strain evidence="2 3">DSM 43634</strain>
    </source>
</reference>